<gene>
    <name evidence="6" type="ORF">METZ01_LOCUS379569</name>
</gene>
<keyword evidence="1" id="KW-0597">Phosphoprotein</keyword>
<protein>
    <recommendedName>
        <fullName evidence="7">Response regulatory domain-containing protein</fullName>
    </recommendedName>
</protein>
<evidence type="ECO:0008006" key="7">
    <source>
        <dbReference type="Google" id="ProtNLM"/>
    </source>
</evidence>
<evidence type="ECO:0000313" key="6">
    <source>
        <dbReference type="EMBL" id="SVD26715.1"/>
    </source>
</evidence>
<evidence type="ECO:0000256" key="3">
    <source>
        <dbReference type="ARBA" id="ARBA00022840"/>
    </source>
</evidence>
<dbReference type="Gene3D" id="3.40.50.2300">
    <property type="match status" value="1"/>
</dbReference>
<dbReference type="InterPro" id="IPR002078">
    <property type="entry name" value="Sigma_54_int"/>
</dbReference>
<dbReference type="PROSITE" id="PS50110">
    <property type="entry name" value="RESPONSE_REGULATORY"/>
    <property type="match status" value="1"/>
</dbReference>
<evidence type="ECO:0000259" key="4">
    <source>
        <dbReference type="PROSITE" id="PS50045"/>
    </source>
</evidence>
<dbReference type="EMBL" id="UINC01139890">
    <property type="protein sequence ID" value="SVD26715.1"/>
    <property type="molecule type" value="Genomic_DNA"/>
</dbReference>
<dbReference type="InterPro" id="IPR027417">
    <property type="entry name" value="P-loop_NTPase"/>
</dbReference>
<keyword evidence="3" id="KW-0067">ATP-binding</keyword>
<evidence type="ECO:0000256" key="2">
    <source>
        <dbReference type="ARBA" id="ARBA00022741"/>
    </source>
</evidence>
<dbReference type="Pfam" id="PF00072">
    <property type="entry name" value="Response_reg"/>
    <property type="match status" value="1"/>
</dbReference>
<dbReference type="Pfam" id="PF00158">
    <property type="entry name" value="Sigma54_activat"/>
    <property type="match status" value="1"/>
</dbReference>
<feature type="domain" description="Response regulatory" evidence="5">
    <location>
        <begin position="1"/>
        <end position="55"/>
    </location>
</feature>
<organism evidence="6">
    <name type="scientific">marine metagenome</name>
    <dbReference type="NCBI Taxonomy" id="408172"/>
    <lineage>
        <taxon>unclassified sequences</taxon>
        <taxon>metagenomes</taxon>
        <taxon>ecological metagenomes</taxon>
    </lineage>
</organism>
<sequence length="138" mass="15728">MLSHIKKKNKDVPVIIISGHANIEMAVKSLKSGAFEFIQKPFDQERLMNFINRAVENFRLKNQNKELETKLFHSFELIGNSQNIEKIKDQILKLSTSESRIFINGPTGSGKELIARKIHKLSKREKGPFVILNGALLD</sequence>
<dbReference type="PANTHER" id="PTHR32071:SF17">
    <property type="entry name" value="TRANSCRIPTIONAL REGULATOR (NTRC FAMILY)"/>
    <property type="match status" value="1"/>
</dbReference>
<evidence type="ECO:0000256" key="1">
    <source>
        <dbReference type="ARBA" id="ARBA00022553"/>
    </source>
</evidence>
<dbReference type="InterPro" id="IPR001789">
    <property type="entry name" value="Sig_transdc_resp-reg_receiver"/>
</dbReference>
<feature type="domain" description="Sigma-54 factor interaction" evidence="4">
    <location>
        <begin position="77"/>
        <end position="138"/>
    </location>
</feature>
<keyword evidence="2" id="KW-0547">Nucleotide-binding</keyword>
<dbReference type="PANTHER" id="PTHR32071">
    <property type="entry name" value="TRANSCRIPTIONAL REGULATORY PROTEIN"/>
    <property type="match status" value="1"/>
</dbReference>
<dbReference type="Gene3D" id="3.40.50.300">
    <property type="entry name" value="P-loop containing nucleotide triphosphate hydrolases"/>
    <property type="match status" value="1"/>
</dbReference>
<feature type="non-terminal residue" evidence="6">
    <location>
        <position position="138"/>
    </location>
</feature>
<dbReference type="InterPro" id="IPR011006">
    <property type="entry name" value="CheY-like_superfamily"/>
</dbReference>
<proteinExistence type="predicted"/>
<dbReference type="GO" id="GO:0000160">
    <property type="term" value="P:phosphorelay signal transduction system"/>
    <property type="evidence" value="ECO:0007669"/>
    <property type="project" value="InterPro"/>
</dbReference>
<reference evidence="6" key="1">
    <citation type="submission" date="2018-05" db="EMBL/GenBank/DDBJ databases">
        <authorList>
            <person name="Lanie J.A."/>
            <person name="Ng W.-L."/>
            <person name="Kazmierczak K.M."/>
            <person name="Andrzejewski T.M."/>
            <person name="Davidsen T.M."/>
            <person name="Wayne K.J."/>
            <person name="Tettelin H."/>
            <person name="Glass J.I."/>
            <person name="Rusch D."/>
            <person name="Podicherti R."/>
            <person name="Tsui H.-C.T."/>
            <person name="Winkler M.E."/>
        </authorList>
    </citation>
    <scope>NUCLEOTIDE SEQUENCE</scope>
</reference>
<evidence type="ECO:0000259" key="5">
    <source>
        <dbReference type="PROSITE" id="PS50110"/>
    </source>
</evidence>
<dbReference type="GO" id="GO:0005524">
    <property type="term" value="F:ATP binding"/>
    <property type="evidence" value="ECO:0007669"/>
    <property type="project" value="UniProtKB-KW"/>
</dbReference>
<accession>A0A382TYF1</accession>
<name>A0A382TYF1_9ZZZZ</name>
<dbReference type="AlphaFoldDB" id="A0A382TYF1"/>
<dbReference type="GO" id="GO:0006355">
    <property type="term" value="P:regulation of DNA-templated transcription"/>
    <property type="evidence" value="ECO:0007669"/>
    <property type="project" value="InterPro"/>
</dbReference>
<dbReference type="SUPFAM" id="SSF52172">
    <property type="entry name" value="CheY-like"/>
    <property type="match status" value="1"/>
</dbReference>
<dbReference type="PROSITE" id="PS50045">
    <property type="entry name" value="SIGMA54_INTERACT_4"/>
    <property type="match status" value="1"/>
</dbReference>